<accession>A0ACB7ETP8</accession>
<proteinExistence type="predicted"/>
<comment type="caution">
    <text evidence="1">The sequence shown here is derived from an EMBL/GenBank/DDBJ whole genome shotgun (WGS) entry which is preliminary data.</text>
</comment>
<protein>
    <submittedName>
        <fullName evidence="1">Poly [ADP-ribose] polymerase 10</fullName>
    </submittedName>
</protein>
<organism evidence="1 2">
    <name type="scientific">Nibea albiflora</name>
    <name type="common">Yellow drum</name>
    <name type="synonym">Corvina albiflora</name>
    <dbReference type="NCBI Taxonomy" id="240163"/>
    <lineage>
        <taxon>Eukaryota</taxon>
        <taxon>Metazoa</taxon>
        <taxon>Chordata</taxon>
        <taxon>Craniata</taxon>
        <taxon>Vertebrata</taxon>
        <taxon>Euteleostomi</taxon>
        <taxon>Actinopterygii</taxon>
        <taxon>Neopterygii</taxon>
        <taxon>Teleostei</taxon>
        <taxon>Neoteleostei</taxon>
        <taxon>Acanthomorphata</taxon>
        <taxon>Eupercaria</taxon>
        <taxon>Sciaenidae</taxon>
        <taxon>Nibea</taxon>
    </lineage>
</organism>
<evidence type="ECO:0000313" key="1">
    <source>
        <dbReference type="EMBL" id="KAG8005038.1"/>
    </source>
</evidence>
<gene>
    <name evidence="1" type="primary">PARP10</name>
    <name evidence="1" type="ORF">GBF38_010919</name>
</gene>
<name>A0ACB7ETP8_NIBAL</name>
<dbReference type="EMBL" id="CM024811">
    <property type="protein sequence ID" value="KAG8005038.1"/>
    <property type="molecule type" value="Genomic_DNA"/>
</dbReference>
<evidence type="ECO:0000313" key="2">
    <source>
        <dbReference type="Proteomes" id="UP000805704"/>
    </source>
</evidence>
<sequence>MSLLKRRKIRTFALLFSAITFTTFLFSYTFRDPSLYFFKYAFHLSDNFFSKGLCACRQCMIELEDDPWFAERFNQSIHPLMTRENSVLSDETFKWWQWLQSERQPANFSGVVEELFQVIPDEVLYMDASPERCRTCAVVGNSGNLKGSQYGSLIDSSDFIIRMNQAPTTGFEEDVGARTTHHVMYPESAIDLDNTTSLVLIPFKTLDLQWIISALTTGTIKQMSVERLEERTLEVLALPPAVDEELLFLYFENKRRSGGGSLVSVEKKGDAAARVLSKGHHVLHNVELSVRKPASKDPRRLLLQGINPNTSSEMIELYVENMMDISDYALHPSFGERFHPHSPQPALLRRFPKPECKNLQEDTRRGQDMLTLYFENKGGGTVRVKDVTLLSEGTAKVSFVSYDSVDSVLDQPHKLEGADLVVKPYFDFLQPTQSLTSQASAAGGQDVNETISEDLSDVQMQTSPCMLVRANSQPSSQTALELLPARETVVEAAEEVMEAQTEDEDTLPSHIAIADPGKLALFKLSAFQQDIEKAHPNITIQIKDNGVHIAGINRQTFEQIEHSILDYFGKMTETSFTLEPEKAEFFARKDVKERLIQTLNQTGSPAVYTVSDSNIVVTSLSQNSAKQACSFLKSQLGHFSMPVDTEYEGMFYCREWSEFLQALSFTSVKVPERGGNIDALTLKGMESEKQAAILEFLTTPIERETVISMVPDMLKYVQIHCHQLLADMDQVSIFPLESEDVCGLKIHGLAIACQMAEEVLQGVVSSICTRIITVNVPGVTRFLEDQECQSIMEEMQRKFQVYINPKHVPWEPLPDQELRSDSVQTDRNGGAARGLLEEAKRIVSSIDERPEDVVSISGQVDEMDNVDLYSAEEPADQYFDGIAVDTQSSTEGSSTNGLRQQSDDLEEEAQLSLAIQYSMESNHDWSLEDEEVQLQRALELSKKMMQHEASSSSTNNTPQGTRVKRRNQISLEDAIKSANTLQLHVFAGYSCDLIRVDIAFGKKVNQRQVEEKLEHRTLKNMSEYHMKCLEMIKRKHAVEIQIQGTIITVSGFNEFVTAALCDVKLLLEKMSNMVPDQDILRVVQWVHYDPVSSKPIPYSPDATIFIENVWKMKLKKIDILLDNQPHTIDFEKMQEYNIASGKSAKISRKLVDLGDLGEDVPEEEYSLLSNLPEASKVDEESDEFQNVVKNFYETIQEYHSKIRIIQVEKLMNRLLYNQYKLKKASVLQRATYPEVERTLYHGTNETSVKEICVHGFNRSFCGKNATVYGQGVYFAVNSALSVQDQYSPPNADGYKFIFVSKVLTGDYTKGCHSMKTAPLKETGDIPLRYDSVTDDITKPSMFVIFNDTQAFPEYLITCQRIHR</sequence>
<dbReference type="Proteomes" id="UP000805704">
    <property type="component" value="Chromosome 23"/>
</dbReference>
<keyword evidence="2" id="KW-1185">Reference proteome</keyword>
<reference evidence="1" key="1">
    <citation type="submission" date="2020-04" db="EMBL/GenBank/DDBJ databases">
        <title>A chromosome-scale assembly and high-density genetic map of the yellow drum (Nibea albiflora) genome.</title>
        <authorList>
            <person name="Xu D."/>
            <person name="Zhang W."/>
            <person name="Chen R."/>
            <person name="Tan P."/>
            <person name="Wang L."/>
            <person name="Song H."/>
            <person name="Tian L."/>
            <person name="Zhu Q."/>
            <person name="Wang B."/>
        </authorList>
    </citation>
    <scope>NUCLEOTIDE SEQUENCE</scope>
    <source>
        <strain evidence="1">ZJHYS-2018</strain>
    </source>
</reference>